<evidence type="ECO:0000259" key="1">
    <source>
        <dbReference type="PROSITE" id="PS50097"/>
    </source>
</evidence>
<organism evidence="2 3">
    <name type="scientific">Lottia gigantea</name>
    <name type="common">Giant owl limpet</name>
    <dbReference type="NCBI Taxonomy" id="225164"/>
    <lineage>
        <taxon>Eukaryota</taxon>
        <taxon>Metazoa</taxon>
        <taxon>Spiralia</taxon>
        <taxon>Lophotrochozoa</taxon>
        <taxon>Mollusca</taxon>
        <taxon>Gastropoda</taxon>
        <taxon>Patellogastropoda</taxon>
        <taxon>Lottioidea</taxon>
        <taxon>Lottiidae</taxon>
        <taxon>Lottia</taxon>
    </lineage>
</organism>
<dbReference type="KEGG" id="lgi:LOTGIDRAFT_229277"/>
<dbReference type="RefSeq" id="XP_009062070.1">
    <property type="nucleotide sequence ID" value="XM_009063822.1"/>
</dbReference>
<dbReference type="PROSITE" id="PS50097">
    <property type="entry name" value="BTB"/>
    <property type="match status" value="1"/>
</dbReference>
<keyword evidence="3" id="KW-1185">Reference proteome</keyword>
<dbReference type="Proteomes" id="UP000030746">
    <property type="component" value="Unassembled WGS sequence"/>
</dbReference>
<dbReference type="OMA" id="RHLCEPP"/>
<accession>V3Z8B6</accession>
<dbReference type="EMBL" id="KB202953">
    <property type="protein sequence ID" value="ESO87118.1"/>
    <property type="molecule type" value="Genomic_DNA"/>
</dbReference>
<sequence>MADEESLYYGTWRIVECVSLAGVVETTGVEGTEFLLDENGDVSWKISEDAEQMPFFNCETYEVTPEKGSNRACLKFIGTFAGHVIEFKIEVAGDLMLLTYERCCMLQCQKVMSHDPKDDAPFSFLGALEEGYFYDLVIKADNGKEFHVHSTILKLGAAELDWSCQPPPLTGLREDVLRTTLHYLYAECLPRDLTEDIVKNCIKSVGKLPGFSKFSELCETYLKNTALKQQIISLITDMHGCADRIIELFTGKVTGVNSEGEPVLEDGLMSDPARLCCTVRLGLREASVACAKLLMLCDLFSRRKGELSREERHEIMKYAKSRIPVFMNQLHRFLEVVRHHSSGLSSSRKVDIASYLVPELEEVIEKITHIATETKLALEQVINNSNHGDKTEKPEKSKKHHVRDVLGKKLRNALHVKELKKLKDFHDRASTSFVHLMQKKENFNGMTQIEKIRSISKNLEQLIDECPMFLIRLEELESSAEKLPWREWKYLFKLATSKTAWVLGKVLSNKATLQSLIDQLCDIVNRDQFTNSLATLGLTATESSTEGAAVGTKINQIPISKYAQLSTLESLCLPPLSHDSILASKSKQLFESQSNTDMVFQIVPESGPCNGDIVIDHTQVASPGQGAESIEKVEIPAHCVIVSARCDWFRRALLSGMRESIDKKIVVHDTNPELFELFLKYIYTGELDSQDITAEQLADMLTLCDRYEMDSLKLLCEHCLKHHIDEDNVLCLFSLADQLHAKNLREYTINYIVEHPNISNNEEFCELPDHLQAEIGDFITWNGLETRNASGLRDTNSSPSSFSDTEDLTSNIDLGCSLPGDSSSSSEDLPFMEDATRLEFCLSALRDIIGDSVPRDELVRVSLAADYDVNRALNFFFSS</sequence>
<reference evidence="2 3" key="1">
    <citation type="journal article" date="2013" name="Nature">
        <title>Insights into bilaterian evolution from three spiralian genomes.</title>
        <authorList>
            <person name="Simakov O."/>
            <person name="Marletaz F."/>
            <person name="Cho S.J."/>
            <person name="Edsinger-Gonzales E."/>
            <person name="Havlak P."/>
            <person name="Hellsten U."/>
            <person name="Kuo D.H."/>
            <person name="Larsson T."/>
            <person name="Lv J."/>
            <person name="Arendt D."/>
            <person name="Savage R."/>
            <person name="Osoegawa K."/>
            <person name="de Jong P."/>
            <person name="Grimwood J."/>
            <person name="Chapman J.A."/>
            <person name="Shapiro H."/>
            <person name="Aerts A."/>
            <person name="Otillar R.P."/>
            <person name="Terry A.Y."/>
            <person name="Boore J.L."/>
            <person name="Grigoriev I.V."/>
            <person name="Lindberg D.R."/>
            <person name="Seaver E.C."/>
            <person name="Weisblat D.A."/>
            <person name="Putnam N.H."/>
            <person name="Rokhsar D.S."/>
        </authorList>
    </citation>
    <scope>NUCLEOTIDE SEQUENCE [LARGE SCALE GENOMIC DNA]</scope>
</reference>
<feature type="domain" description="BTB" evidence="1">
    <location>
        <begin position="609"/>
        <end position="691"/>
    </location>
</feature>
<dbReference type="CDD" id="cd14733">
    <property type="entry name" value="BACK"/>
    <property type="match status" value="1"/>
</dbReference>
<protein>
    <recommendedName>
        <fullName evidence="1">BTB domain-containing protein</fullName>
    </recommendedName>
</protein>
<dbReference type="AlphaFoldDB" id="V3Z8B6"/>
<dbReference type="InterPro" id="IPR011333">
    <property type="entry name" value="SKP1/BTB/POZ_sf"/>
</dbReference>
<dbReference type="Pfam" id="PF00651">
    <property type="entry name" value="BTB"/>
    <property type="match status" value="1"/>
</dbReference>
<dbReference type="HOGENOM" id="CLU_015509_0_0_1"/>
<dbReference type="InterPro" id="IPR037189">
    <property type="entry name" value="HBS1-like_N_sf"/>
</dbReference>
<dbReference type="Gene3D" id="3.30.710.10">
    <property type="entry name" value="Potassium Channel Kv1.1, Chain A"/>
    <property type="match status" value="1"/>
</dbReference>
<dbReference type="SMART" id="SM00225">
    <property type="entry name" value="BTB"/>
    <property type="match status" value="1"/>
</dbReference>
<name>V3Z8B6_LOTGI</name>
<dbReference type="STRING" id="225164.V3Z8B6"/>
<evidence type="ECO:0000313" key="3">
    <source>
        <dbReference type="Proteomes" id="UP000030746"/>
    </source>
</evidence>
<proteinExistence type="predicted"/>
<evidence type="ECO:0000313" key="2">
    <source>
        <dbReference type="EMBL" id="ESO87118.1"/>
    </source>
</evidence>
<dbReference type="SUPFAM" id="SSF54695">
    <property type="entry name" value="POZ domain"/>
    <property type="match status" value="1"/>
</dbReference>
<dbReference type="SUPFAM" id="SSF109732">
    <property type="entry name" value="HBS1-like domain"/>
    <property type="match status" value="1"/>
</dbReference>
<dbReference type="InterPro" id="IPR000210">
    <property type="entry name" value="BTB/POZ_dom"/>
</dbReference>
<dbReference type="PANTHER" id="PTHR24413">
    <property type="entry name" value="SPECKLE-TYPE POZ PROTEIN"/>
    <property type="match status" value="1"/>
</dbReference>
<dbReference type="OrthoDB" id="684045at2759"/>
<gene>
    <name evidence="2" type="ORF">LOTGIDRAFT_229277</name>
</gene>
<dbReference type="GeneID" id="20247957"/>
<dbReference type="CTD" id="20247957"/>
<dbReference type="Gene3D" id="1.10.8.10">
    <property type="entry name" value="DNA helicase RuvA subunit, C-terminal domain"/>
    <property type="match status" value="1"/>
</dbReference>